<feature type="transmembrane region" description="Helical" evidence="15">
    <location>
        <begin position="70"/>
        <end position="89"/>
    </location>
</feature>
<keyword evidence="11 14" id="KW-1015">Disulfide bond</keyword>
<evidence type="ECO:0000256" key="11">
    <source>
        <dbReference type="ARBA" id="ARBA00023157"/>
    </source>
</evidence>
<dbReference type="SUPFAM" id="SSF158442">
    <property type="entry name" value="DsbB-like"/>
    <property type="match status" value="1"/>
</dbReference>
<keyword evidence="3 14" id="KW-0813">Transport</keyword>
<accession>A0A7W4Q8U7</accession>
<feature type="transmembrane region" description="Helical" evidence="15">
    <location>
        <begin position="143"/>
        <end position="160"/>
    </location>
</feature>
<comment type="caution">
    <text evidence="16">The sequence shown here is derived from an EMBL/GenBank/DDBJ whole genome shotgun (WGS) entry which is preliminary data.</text>
</comment>
<keyword evidence="10 14" id="KW-0472">Membrane</keyword>
<keyword evidence="6 14" id="KW-0812">Transmembrane</keyword>
<evidence type="ECO:0000256" key="15">
    <source>
        <dbReference type="SAM" id="Phobius"/>
    </source>
</evidence>
<keyword evidence="12 14" id="KW-0143">Chaperone</keyword>
<reference evidence="16 17" key="1">
    <citation type="submission" date="2020-08" db="EMBL/GenBank/DDBJ databases">
        <authorList>
            <person name="Kim C.M."/>
        </authorList>
    </citation>
    <scope>NUCLEOTIDE SEQUENCE [LARGE SCALE GENOMIC DNA]</scope>
    <source>
        <strain evidence="16 17">UL070</strain>
    </source>
</reference>
<evidence type="ECO:0000256" key="2">
    <source>
        <dbReference type="ARBA" id="ARBA00008823"/>
    </source>
</evidence>
<comment type="similarity">
    <text evidence="2 14">Belongs to the DsbB family.</text>
</comment>
<evidence type="ECO:0000256" key="8">
    <source>
        <dbReference type="ARBA" id="ARBA00022989"/>
    </source>
</evidence>
<feature type="transmembrane region" description="Helical" evidence="15">
    <location>
        <begin position="40"/>
        <end position="58"/>
    </location>
</feature>
<dbReference type="GO" id="GO:0006457">
    <property type="term" value="P:protein folding"/>
    <property type="evidence" value="ECO:0007669"/>
    <property type="project" value="InterPro"/>
</dbReference>
<dbReference type="GO" id="GO:0009055">
    <property type="term" value="F:electron transfer activity"/>
    <property type="evidence" value="ECO:0007669"/>
    <property type="project" value="UniProtKB-UniRule"/>
</dbReference>
<comment type="subcellular location">
    <subcellularLocation>
        <location evidence="1">Cell inner membrane</location>
        <topology evidence="1">Multi-pass membrane protein</topology>
    </subcellularLocation>
    <subcellularLocation>
        <location evidence="14">Cell membrane</location>
        <topology evidence="14">Multi-pass membrane protein</topology>
    </subcellularLocation>
</comment>
<evidence type="ECO:0000256" key="3">
    <source>
        <dbReference type="ARBA" id="ARBA00022448"/>
    </source>
</evidence>
<dbReference type="InterPro" id="IPR003752">
    <property type="entry name" value="DiS_bond_form_DsbB/BdbC"/>
</dbReference>
<evidence type="ECO:0000256" key="13">
    <source>
        <dbReference type="ARBA" id="ARBA00023284"/>
    </source>
</evidence>
<evidence type="ECO:0000256" key="6">
    <source>
        <dbReference type="ARBA" id="ARBA00022692"/>
    </source>
</evidence>
<feature type="topological domain" description="Cytoplasmic" evidence="14">
    <location>
        <begin position="162"/>
        <end position="163"/>
    </location>
</feature>
<evidence type="ECO:0000256" key="5">
    <source>
        <dbReference type="ARBA" id="ARBA00022519"/>
    </source>
</evidence>
<comment type="caution">
    <text evidence="14">Lacks conserved residue(s) required for the propagation of feature annotation.</text>
</comment>
<dbReference type="GO" id="GO:0005886">
    <property type="term" value="C:plasma membrane"/>
    <property type="evidence" value="ECO:0007669"/>
    <property type="project" value="UniProtKB-SubCell"/>
</dbReference>
<dbReference type="Proteomes" id="UP000542720">
    <property type="component" value="Unassembled WGS sequence"/>
</dbReference>
<organism evidence="16 17">
    <name type="scientific">Aquipseudomonas ullengensis</name>
    <dbReference type="NCBI Taxonomy" id="2759166"/>
    <lineage>
        <taxon>Bacteria</taxon>
        <taxon>Pseudomonadati</taxon>
        <taxon>Pseudomonadota</taxon>
        <taxon>Gammaproteobacteria</taxon>
        <taxon>Pseudomonadales</taxon>
        <taxon>Pseudomonadaceae</taxon>
        <taxon>Aquipseudomonas</taxon>
    </lineage>
</organism>
<evidence type="ECO:0000313" key="17">
    <source>
        <dbReference type="Proteomes" id="UP000542720"/>
    </source>
</evidence>
<dbReference type="HAMAP" id="MF_00286">
    <property type="entry name" value="DsbB"/>
    <property type="match status" value="1"/>
</dbReference>
<dbReference type="GO" id="GO:0015035">
    <property type="term" value="F:protein-disulfide reductase activity"/>
    <property type="evidence" value="ECO:0007669"/>
    <property type="project" value="UniProtKB-UniRule"/>
</dbReference>
<keyword evidence="9 14" id="KW-0560">Oxidoreductase</keyword>
<evidence type="ECO:0000256" key="9">
    <source>
        <dbReference type="ARBA" id="ARBA00023002"/>
    </source>
</evidence>
<keyword evidence="7 14" id="KW-0249">Electron transport</keyword>
<feature type="disulfide bond" description="Redox-active" evidence="14">
    <location>
        <begin position="36"/>
        <end position="39"/>
    </location>
</feature>
<keyword evidence="4 14" id="KW-1003">Cell membrane</keyword>
<keyword evidence="13 14" id="KW-0676">Redox-active center</keyword>
<dbReference type="PANTHER" id="PTHR36570">
    <property type="entry name" value="DISULFIDE BOND FORMATION PROTEIN B"/>
    <property type="match status" value="1"/>
</dbReference>
<gene>
    <name evidence="14" type="primary">dsbB</name>
    <name evidence="16" type="ORF">H3H51_03270</name>
</gene>
<protein>
    <recommendedName>
        <fullName evidence="14">Disulfide bond formation protein B</fullName>
    </recommendedName>
    <alternativeName>
        <fullName evidence="14">Disulfide oxidoreductase</fullName>
    </alternativeName>
</protein>
<evidence type="ECO:0000256" key="4">
    <source>
        <dbReference type="ARBA" id="ARBA00022475"/>
    </source>
</evidence>
<dbReference type="Gene3D" id="1.20.1550.10">
    <property type="entry name" value="DsbB-like"/>
    <property type="match status" value="1"/>
</dbReference>
<keyword evidence="17" id="KW-1185">Reference proteome</keyword>
<evidence type="ECO:0000256" key="10">
    <source>
        <dbReference type="ARBA" id="ARBA00023136"/>
    </source>
</evidence>
<feature type="topological domain" description="Cytoplasmic" evidence="14">
    <location>
        <begin position="1"/>
        <end position="9"/>
    </location>
</feature>
<feature type="topological domain" description="Periplasmic" evidence="14">
    <location>
        <begin position="27"/>
        <end position="44"/>
    </location>
</feature>
<evidence type="ECO:0000256" key="1">
    <source>
        <dbReference type="ARBA" id="ARBA00004429"/>
    </source>
</evidence>
<dbReference type="PANTHER" id="PTHR36570:SF3">
    <property type="entry name" value="DISULFIDE BOND FORMATION PROTEIN B"/>
    <property type="match status" value="1"/>
</dbReference>
<keyword evidence="5" id="KW-0997">Cell inner membrane</keyword>
<dbReference type="EMBL" id="JACJUD010000001">
    <property type="protein sequence ID" value="MBB2494024.1"/>
    <property type="molecule type" value="Genomic_DNA"/>
</dbReference>
<proteinExistence type="inferred from homology"/>
<name>A0A7W4Q8U7_9GAMM</name>
<dbReference type="AlphaFoldDB" id="A0A7W4Q8U7"/>
<dbReference type="Pfam" id="PF02600">
    <property type="entry name" value="DsbB"/>
    <property type="match status" value="1"/>
</dbReference>
<evidence type="ECO:0000256" key="12">
    <source>
        <dbReference type="ARBA" id="ARBA00023186"/>
    </source>
</evidence>
<dbReference type="RefSeq" id="WP_183087583.1">
    <property type="nucleotide sequence ID" value="NZ_JACJUD010000001.1"/>
</dbReference>
<evidence type="ECO:0000256" key="14">
    <source>
        <dbReference type="HAMAP-Rule" id="MF_00286"/>
    </source>
</evidence>
<dbReference type="InterPro" id="IPR023380">
    <property type="entry name" value="DsbB-like_sf"/>
</dbReference>
<dbReference type="InterPro" id="IPR022920">
    <property type="entry name" value="Disulphide_bond_form_DsbB"/>
</dbReference>
<feature type="topological domain" description="Cytoplasmic" evidence="14">
    <location>
        <begin position="62"/>
        <end position="67"/>
    </location>
</feature>
<evidence type="ECO:0000256" key="7">
    <source>
        <dbReference type="ARBA" id="ARBA00022982"/>
    </source>
</evidence>
<comment type="function">
    <text evidence="14">Required for disulfide bond formation in some periplasmic proteins. Acts by oxidizing the DsbA protein.</text>
</comment>
<dbReference type="InterPro" id="IPR050183">
    <property type="entry name" value="DsbB"/>
</dbReference>
<evidence type="ECO:0000313" key="16">
    <source>
        <dbReference type="EMBL" id="MBB2494024.1"/>
    </source>
</evidence>
<keyword evidence="8 14" id="KW-1133">Transmembrane helix</keyword>
<sequence length="163" mass="17568">MALAASRWLFLLAGFGGLLLMAGALYLEHGVGLQPCPMCIVQRLFVILFVLVCLAAAIHGPQRFGRRIYALLTLLFAAAGAGTAARQVWLQNVPVDQLGSCSPSLDFMLASMSLSEVVGLLWQGTAGCASVTWTLFGMSVPEWSLLAFVGMILFSLLQLLRRH</sequence>